<evidence type="ECO:0000313" key="12">
    <source>
        <dbReference type="EMBL" id="COY96502.1"/>
    </source>
</evidence>
<dbReference type="Proteomes" id="UP000046947">
    <property type="component" value="Unassembled WGS sequence"/>
</dbReference>
<dbReference type="EMBL" id="CSAE01000100">
    <property type="protein sequence ID" value="COV37352.1"/>
    <property type="molecule type" value="Genomic_DNA"/>
</dbReference>
<dbReference type="EMBL" id="CNFT01000237">
    <property type="protein sequence ID" value="CKR40804.1"/>
    <property type="molecule type" value="Genomic_DNA"/>
</dbReference>
<evidence type="ECO:0000313" key="17">
    <source>
        <dbReference type="Proteomes" id="UP000045842"/>
    </source>
</evidence>
<organism evidence="8 13">
    <name type="scientific">Mycobacterium tuberculosis</name>
    <dbReference type="NCBI Taxonomy" id="1773"/>
    <lineage>
        <taxon>Bacteria</taxon>
        <taxon>Bacillati</taxon>
        <taxon>Actinomycetota</taxon>
        <taxon>Actinomycetes</taxon>
        <taxon>Mycobacteriales</taxon>
        <taxon>Mycobacteriaceae</taxon>
        <taxon>Mycobacterium</taxon>
        <taxon>Mycobacterium tuberculosis complex</taxon>
    </lineage>
</organism>
<evidence type="ECO:0000313" key="9">
    <source>
        <dbReference type="EMBL" id="COV66412.1"/>
    </source>
</evidence>
<evidence type="ECO:0000313" key="22">
    <source>
        <dbReference type="Proteomes" id="UP000049023"/>
    </source>
</evidence>
<dbReference type="EMBL" id="CNFU01000683">
    <property type="protein sequence ID" value="CKS32176.1"/>
    <property type="molecule type" value="Genomic_DNA"/>
</dbReference>
<evidence type="ECO:0000313" key="13">
    <source>
        <dbReference type="Proteomes" id="UP000038802"/>
    </source>
</evidence>
<evidence type="ECO:0000313" key="15">
    <source>
        <dbReference type="Proteomes" id="UP000039217"/>
    </source>
</evidence>
<dbReference type="Proteomes" id="UP000048600">
    <property type="component" value="Unassembled WGS sequence"/>
</dbReference>
<dbReference type="EMBL" id="CSBK01001648">
    <property type="protein sequence ID" value="COY96502.1"/>
    <property type="molecule type" value="Genomic_DNA"/>
</dbReference>
<dbReference type="RefSeq" id="WP_009936805.1">
    <property type="nucleotide sequence ID" value="NZ_MMUB01000012.1"/>
</dbReference>
<dbReference type="Proteomes" id="UP000039021">
    <property type="component" value="Unassembled WGS sequence"/>
</dbReference>
<evidence type="ECO:0000313" key="21">
    <source>
        <dbReference type="Proteomes" id="UP000048948"/>
    </source>
</evidence>
<reference evidence="12" key="1">
    <citation type="submission" date="2015-03" db="EMBL/GenBank/DDBJ databases">
        <authorList>
            <consortium name="Pathogen Informatics"/>
            <person name="Murphy D."/>
        </authorList>
    </citation>
    <scope>NUCLEOTIDE SEQUENCE</scope>
    <source>
        <strain evidence="12">N09902308</strain>
    </source>
</reference>
<dbReference type="EMBL" id="CQQC01000069">
    <property type="protein sequence ID" value="CNU26079.1"/>
    <property type="molecule type" value="Genomic_DNA"/>
</dbReference>
<evidence type="ECO:0000313" key="18">
    <source>
        <dbReference type="Proteomes" id="UP000046947"/>
    </source>
</evidence>
<dbReference type="Proteomes" id="UP000048289">
    <property type="component" value="Unassembled WGS sequence"/>
</dbReference>
<dbReference type="Proteomes" id="UP000045842">
    <property type="component" value="Unassembled WGS sequence"/>
</dbReference>
<evidence type="ECO:0000313" key="5">
    <source>
        <dbReference type="EMBL" id="CKR73300.1"/>
    </source>
</evidence>
<dbReference type="Proteomes" id="UP000038802">
    <property type="component" value="Unassembled WGS sequence"/>
</dbReference>
<evidence type="ECO:0000313" key="1">
    <source>
        <dbReference type="EMBL" id="CFE41256.1"/>
    </source>
</evidence>
<dbReference type="EMBL" id="CNGE01000028">
    <property type="protein sequence ID" value="CKR64865.1"/>
    <property type="molecule type" value="Genomic_DNA"/>
</dbReference>
<sequence length="41" mass="4534">MGSGLSMRSRAEVTSRYAKAYVQALKKSRGRIFDQVVDLTG</sequence>
<dbReference type="Proteomes" id="UP000044938">
    <property type="component" value="Unassembled WGS sequence"/>
</dbReference>
<dbReference type="AlphaFoldDB" id="A0A0K2KWS5"/>
<dbReference type="EMBL" id="CHKL01000856">
    <property type="protein sequence ID" value="COX38588.1"/>
    <property type="molecule type" value="Genomic_DNA"/>
</dbReference>
<gene>
    <name evidence="7" type="ORF">ERS007661_00371</name>
    <name evidence="10" type="ORF">ERS007679_03595</name>
    <name evidence="1" type="ORF">ERS007681_02822</name>
    <name evidence="2" type="ORF">ERS007688_03276</name>
    <name evidence="8" type="ORF">ERS007703_01252</name>
    <name evidence="9" type="ORF">ERS007720_00676</name>
    <name evidence="12" type="ORF">ERS007739_03252</name>
    <name evidence="11" type="ORF">ERS007741_04306</name>
    <name evidence="4" type="ORF">ERS027646_00308</name>
    <name evidence="3" type="ORF">ERS027659_01336</name>
    <name evidence="5" type="ORF">ERS027659_02091</name>
    <name evidence="6" type="ORF">ERS027661_02912</name>
</gene>
<evidence type="ECO:0000313" key="4">
    <source>
        <dbReference type="EMBL" id="CKR64865.1"/>
    </source>
</evidence>
<dbReference type="EMBL" id="CSAD01000686">
    <property type="protein sequence ID" value="COW30178.1"/>
    <property type="molecule type" value="Genomic_DNA"/>
</dbReference>
<protein>
    <submittedName>
        <fullName evidence="8">Conserved protein of uncharacterized function, possible transposase remnant</fullName>
    </submittedName>
</protein>
<evidence type="ECO:0000313" key="7">
    <source>
        <dbReference type="EMBL" id="CNU26079.1"/>
    </source>
</evidence>
<evidence type="ECO:0000313" key="11">
    <source>
        <dbReference type="EMBL" id="COX38588.1"/>
    </source>
</evidence>
<dbReference type="Proteomes" id="UP000050164">
    <property type="component" value="Unassembled WGS sequence"/>
</dbReference>
<dbReference type="EMBL" id="CFOE01000411">
    <property type="protein sequence ID" value="CFE41256.1"/>
    <property type="molecule type" value="Genomic_DNA"/>
</dbReference>
<evidence type="ECO:0000313" key="16">
    <source>
        <dbReference type="Proteomes" id="UP000044938"/>
    </source>
</evidence>
<reference evidence="13 14" key="3">
    <citation type="submission" date="2015-03" db="EMBL/GenBank/DDBJ databases">
        <authorList>
            <consortium name="Pathogen Informatics"/>
        </authorList>
    </citation>
    <scope>NUCLEOTIDE SEQUENCE [LARGE SCALE GENOMIC DNA]</scope>
    <source>
        <strain evidence="4 21">Bir 172</strain>
        <strain evidence="3 23">Bir 185</strain>
        <strain evidence="6 22">Bir 187</strain>
        <strain evidence="7 15">D00501624</strain>
        <strain evidence="10 17">G09801536</strain>
        <strain evidence="1 19">G09901357</strain>
        <strain evidence="2 18">H09601792</strain>
        <strain evidence="13">K00500041</strain>
        <strain evidence="9 16">M09401471</strain>
        <strain evidence="14">N09902308</strain>
        <strain evidence="11 20">P00601463</strain>
    </source>
</reference>
<accession>A0A0K2KWS5</accession>
<evidence type="ECO:0000313" key="14">
    <source>
        <dbReference type="Proteomes" id="UP000039021"/>
    </source>
</evidence>
<dbReference type="Proteomes" id="UP000048948">
    <property type="component" value="Unassembled WGS sequence"/>
</dbReference>
<name>A0A0K2KWS5_MYCTX</name>
<evidence type="ECO:0000313" key="23">
    <source>
        <dbReference type="Proteomes" id="UP000050164"/>
    </source>
</evidence>
<evidence type="ECO:0000313" key="3">
    <source>
        <dbReference type="EMBL" id="CKR40804.1"/>
    </source>
</evidence>
<dbReference type="EMBL" id="CSAJ01000053">
    <property type="protein sequence ID" value="COV66412.1"/>
    <property type="molecule type" value="Genomic_DNA"/>
</dbReference>
<dbReference type="EMBL" id="CNFT01000458">
    <property type="protein sequence ID" value="CKR73300.1"/>
    <property type="molecule type" value="Genomic_DNA"/>
</dbReference>
<evidence type="ECO:0000313" key="8">
    <source>
        <dbReference type="EMBL" id="COV37352.1"/>
    </source>
</evidence>
<dbReference type="Proteomes" id="UP000039217">
    <property type="component" value="Unassembled WGS sequence"/>
</dbReference>
<evidence type="ECO:0000313" key="20">
    <source>
        <dbReference type="Proteomes" id="UP000048600"/>
    </source>
</evidence>
<reference evidence="8" key="2">
    <citation type="submission" date="2015-03" db="EMBL/GenBank/DDBJ databases">
        <authorList>
            <person name="Murphy D."/>
        </authorList>
    </citation>
    <scope>NUCLEOTIDE SEQUENCE [LARGE SCALE GENOMIC DNA]</scope>
    <source>
        <strain evidence="8">K00500041</strain>
    </source>
</reference>
<evidence type="ECO:0000313" key="6">
    <source>
        <dbReference type="EMBL" id="CKS32176.1"/>
    </source>
</evidence>
<evidence type="ECO:0000313" key="2">
    <source>
        <dbReference type="EMBL" id="CFE65654.1"/>
    </source>
</evidence>
<evidence type="ECO:0000313" key="10">
    <source>
        <dbReference type="EMBL" id="COW30178.1"/>
    </source>
</evidence>
<evidence type="ECO:0000313" key="19">
    <source>
        <dbReference type="Proteomes" id="UP000048289"/>
    </source>
</evidence>
<proteinExistence type="predicted"/>
<dbReference type="EMBL" id="CFOH01000679">
    <property type="protein sequence ID" value="CFE65654.1"/>
    <property type="molecule type" value="Genomic_DNA"/>
</dbReference>
<dbReference type="PATRIC" id="fig|1773.206.peg.3872"/>
<dbReference type="Proteomes" id="UP000049023">
    <property type="component" value="Unassembled WGS sequence"/>
</dbReference>